<proteinExistence type="predicted"/>
<reference evidence="1" key="1">
    <citation type="submission" date="2018-06" db="EMBL/GenBank/DDBJ databases">
        <authorList>
            <person name="Zhirakovskaya E."/>
        </authorList>
    </citation>
    <scope>NUCLEOTIDE SEQUENCE</scope>
</reference>
<accession>A0A3B0Y936</accession>
<organism evidence="1">
    <name type="scientific">hydrothermal vent metagenome</name>
    <dbReference type="NCBI Taxonomy" id="652676"/>
    <lineage>
        <taxon>unclassified sequences</taxon>
        <taxon>metagenomes</taxon>
        <taxon>ecological metagenomes</taxon>
    </lineage>
</organism>
<sequence length="74" mass="8318">MDKLSGLNDTRASKNLHIKDVNFSNGVNCGVTYCWINPDTNEEIPICTRSLDVASSIALQFDDVFYFKNIMNSI</sequence>
<evidence type="ECO:0000313" key="1">
    <source>
        <dbReference type="EMBL" id="VAW71842.1"/>
    </source>
</evidence>
<gene>
    <name evidence="1" type="ORF">MNBD_GAMMA12-1782</name>
</gene>
<dbReference type="AlphaFoldDB" id="A0A3B0Y936"/>
<dbReference type="EMBL" id="UOFL01000033">
    <property type="protein sequence ID" value="VAW71842.1"/>
    <property type="molecule type" value="Genomic_DNA"/>
</dbReference>
<name>A0A3B0Y936_9ZZZZ</name>
<protein>
    <submittedName>
        <fullName evidence="1">Uncharacterized protein</fullName>
    </submittedName>
</protein>